<sequence length="144" mass="16090">MNSRSPQKVVSDFLDDFAARDIDGALADTAEDINVNVYGLGRHETGRGTIRTVLADIVEAFPDLIVTVKRIITAGNVVTTEINVQGTQAAPYAGAINQEKHIDLDEVWRFVVAEDRITQIDAYWCQQQLYRRLGVKRFDQIAIV</sequence>
<name>A0A1H4IWJ5_RHOJO</name>
<dbReference type="Gene3D" id="3.10.450.50">
    <property type="match status" value="1"/>
</dbReference>
<dbReference type="InterPro" id="IPR037401">
    <property type="entry name" value="SnoaL-like"/>
</dbReference>
<gene>
    <name evidence="2" type="ORF">SAMN04490220_0531</name>
</gene>
<dbReference type="EMBL" id="FNTL01000002">
    <property type="protein sequence ID" value="SEB37668.1"/>
    <property type="molecule type" value="Genomic_DNA"/>
</dbReference>
<dbReference type="OrthoDB" id="4578549at2"/>
<evidence type="ECO:0000313" key="2">
    <source>
        <dbReference type="EMBL" id="SEB37668.1"/>
    </source>
</evidence>
<accession>A0A1H4IWJ5</accession>
<protein>
    <recommendedName>
        <fullName evidence="1">SnoaL-like domain-containing protein</fullName>
    </recommendedName>
</protein>
<evidence type="ECO:0000313" key="3">
    <source>
        <dbReference type="Proteomes" id="UP000183407"/>
    </source>
</evidence>
<dbReference type="Proteomes" id="UP000183407">
    <property type="component" value="Unassembled WGS sequence"/>
</dbReference>
<dbReference type="AlphaFoldDB" id="A0A1H4IWJ5"/>
<organism evidence="2 3">
    <name type="scientific">Rhodococcus jostii</name>
    <dbReference type="NCBI Taxonomy" id="132919"/>
    <lineage>
        <taxon>Bacteria</taxon>
        <taxon>Bacillati</taxon>
        <taxon>Actinomycetota</taxon>
        <taxon>Actinomycetes</taxon>
        <taxon>Mycobacteriales</taxon>
        <taxon>Nocardiaceae</taxon>
        <taxon>Rhodococcus</taxon>
    </lineage>
</organism>
<feature type="domain" description="SnoaL-like" evidence="1">
    <location>
        <begin position="10"/>
        <end position="119"/>
    </location>
</feature>
<dbReference type="SUPFAM" id="SSF54427">
    <property type="entry name" value="NTF2-like"/>
    <property type="match status" value="1"/>
</dbReference>
<dbReference type="Pfam" id="PF12680">
    <property type="entry name" value="SnoaL_2"/>
    <property type="match status" value="1"/>
</dbReference>
<reference evidence="3" key="1">
    <citation type="submission" date="2016-10" db="EMBL/GenBank/DDBJ databases">
        <authorList>
            <person name="Varghese N."/>
        </authorList>
    </citation>
    <scope>NUCLEOTIDE SEQUENCE [LARGE SCALE GENOMIC DNA]</scope>
    <source>
        <strain evidence="3">DSM 44719</strain>
    </source>
</reference>
<dbReference type="InterPro" id="IPR032710">
    <property type="entry name" value="NTF2-like_dom_sf"/>
</dbReference>
<dbReference type="RefSeq" id="WP_073358016.1">
    <property type="nucleotide sequence ID" value="NZ_FNTL01000002.1"/>
</dbReference>
<evidence type="ECO:0000259" key="1">
    <source>
        <dbReference type="Pfam" id="PF12680"/>
    </source>
</evidence>
<proteinExistence type="predicted"/>